<protein>
    <submittedName>
        <fullName evidence="2">Uncharacterized protein DUF111</fullName>
    </submittedName>
</protein>
<comment type="caution">
    <text evidence="2">The sequence shown here is derived from an EMBL/GenBank/DDBJ whole genome shotgun (WGS) entry which is preliminary data.</text>
</comment>
<dbReference type="InterPro" id="IPR002822">
    <property type="entry name" value="Ni_insertion"/>
</dbReference>
<dbReference type="Gene3D" id="3.10.20.300">
    <property type="entry name" value="mk0293 like domain"/>
    <property type="match status" value="1"/>
</dbReference>
<accession>A0A4R6M486</accession>
<dbReference type="AlphaFoldDB" id="A0A4R6M486"/>
<sequence>MSGEIYSYLFPKLLKAGAKDVYLTNIMMKKNRPGQKLTVLTAADKRKELEEIIYRETTTLGIRHREVERSCLERRYFDLNSSLGKVTIKAGYYEGELIKYSPEYEECQEIAERENIGLQKVYDLLKKEAAEKLFA</sequence>
<proteinExistence type="predicted"/>
<dbReference type="PANTHER" id="PTHR36566">
    <property type="entry name" value="NICKEL INSERTION PROTEIN-RELATED"/>
    <property type="match status" value="1"/>
</dbReference>
<dbReference type="PANTHER" id="PTHR36566:SF1">
    <property type="entry name" value="PYRIDINIUM-3,5-BISTHIOCARBOXYLIC ACID MONONUCLEOTIDE NICKEL INSERTION PROTEIN"/>
    <property type="match status" value="1"/>
</dbReference>
<organism evidence="2 3">
    <name type="scientific">Halanaerobium saccharolyticum</name>
    <dbReference type="NCBI Taxonomy" id="43595"/>
    <lineage>
        <taxon>Bacteria</taxon>
        <taxon>Bacillati</taxon>
        <taxon>Bacillota</taxon>
        <taxon>Clostridia</taxon>
        <taxon>Halanaerobiales</taxon>
        <taxon>Halanaerobiaceae</taxon>
        <taxon>Halanaerobium</taxon>
    </lineage>
</organism>
<dbReference type="Pfam" id="PF01969">
    <property type="entry name" value="Ni_insertion"/>
    <property type="match status" value="1"/>
</dbReference>
<keyword evidence="1" id="KW-0533">Nickel</keyword>
<evidence type="ECO:0000256" key="1">
    <source>
        <dbReference type="ARBA" id="ARBA00022596"/>
    </source>
</evidence>
<evidence type="ECO:0000313" key="3">
    <source>
        <dbReference type="Proteomes" id="UP000295064"/>
    </source>
</evidence>
<dbReference type="EMBL" id="SNWX01000002">
    <property type="protein sequence ID" value="TDO94729.1"/>
    <property type="molecule type" value="Genomic_DNA"/>
</dbReference>
<dbReference type="Proteomes" id="UP000295064">
    <property type="component" value="Unassembled WGS sequence"/>
</dbReference>
<reference evidence="2 3" key="1">
    <citation type="submission" date="2019-03" db="EMBL/GenBank/DDBJ databases">
        <title>Subsurface microbial communities from deep shales in Ohio and West Virginia, USA.</title>
        <authorList>
            <person name="Wrighton K."/>
        </authorList>
    </citation>
    <scope>NUCLEOTIDE SEQUENCE [LARGE SCALE GENOMIC DNA]</scope>
    <source>
        <strain evidence="2 3">MA284_T2</strain>
    </source>
</reference>
<name>A0A4R6M486_9FIRM</name>
<evidence type="ECO:0000313" key="2">
    <source>
        <dbReference type="EMBL" id="TDO94729.1"/>
    </source>
</evidence>
<dbReference type="Gene3D" id="3.30.70.1380">
    <property type="entry name" value="Transcriptional regulatory protein pf0864 domain like"/>
    <property type="match status" value="1"/>
</dbReference>
<gene>
    <name evidence="2" type="ORF">DFR79_102105</name>
</gene>